<proteinExistence type="predicted"/>
<accession>A0AAE1DYP6</accession>
<keyword evidence="2" id="KW-1185">Reference proteome</keyword>
<evidence type="ECO:0000313" key="1">
    <source>
        <dbReference type="EMBL" id="KAK3787637.1"/>
    </source>
</evidence>
<evidence type="ECO:0000313" key="2">
    <source>
        <dbReference type="Proteomes" id="UP001283361"/>
    </source>
</evidence>
<dbReference type="EMBL" id="JAWDGP010001847">
    <property type="protein sequence ID" value="KAK3787637.1"/>
    <property type="molecule type" value="Genomic_DNA"/>
</dbReference>
<reference evidence="1" key="1">
    <citation type="journal article" date="2023" name="G3 (Bethesda)">
        <title>A reference genome for the long-term kleptoplast-retaining sea slug Elysia crispata morphotype clarki.</title>
        <authorList>
            <person name="Eastman K.E."/>
            <person name="Pendleton A.L."/>
            <person name="Shaikh M.A."/>
            <person name="Suttiyut T."/>
            <person name="Ogas R."/>
            <person name="Tomko P."/>
            <person name="Gavelis G."/>
            <person name="Widhalm J.R."/>
            <person name="Wisecaver J.H."/>
        </authorList>
    </citation>
    <scope>NUCLEOTIDE SEQUENCE</scope>
    <source>
        <strain evidence="1">ECLA1</strain>
    </source>
</reference>
<gene>
    <name evidence="1" type="ORF">RRG08_031868</name>
</gene>
<dbReference type="AlphaFoldDB" id="A0AAE1DYP6"/>
<name>A0AAE1DYP6_9GAST</name>
<organism evidence="1 2">
    <name type="scientific">Elysia crispata</name>
    <name type="common">lettuce slug</name>
    <dbReference type="NCBI Taxonomy" id="231223"/>
    <lineage>
        <taxon>Eukaryota</taxon>
        <taxon>Metazoa</taxon>
        <taxon>Spiralia</taxon>
        <taxon>Lophotrochozoa</taxon>
        <taxon>Mollusca</taxon>
        <taxon>Gastropoda</taxon>
        <taxon>Heterobranchia</taxon>
        <taxon>Euthyneura</taxon>
        <taxon>Panpulmonata</taxon>
        <taxon>Sacoglossa</taxon>
        <taxon>Placobranchoidea</taxon>
        <taxon>Plakobranchidae</taxon>
        <taxon>Elysia</taxon>
    </lineage>
</organism>
<sequence>MVIINQSLRKKEENCDELLGAVQDRGHTGSYLPRRLVEEKKNWHALLGAVQDGGHTGSYISRLTGKRKRTGMRYWAPCARWRSHRVTHTPYSRGKGRELACVIGRCTRWRSHRAIHIQDSRGKGRELACVIGRRARDGGHTGPYISQTHGEKEGNWYAQQAS</sequence>
<dbReference type="Proteomes" id="UP001283361">
    <property type="component" value="Unassembled WGS sequence"/>
</dbReference>
<comment type="caution">
    <text evidence="1">The sequence shown here is derived from an EMBL/GenBank/DDBJ whole genome shotgun (WGS) entry which is preliminary data.</text>
</comment>
<protein>
    <submittedName>
        <fullName evidence="1">Uncharacterized protein</fullName>
    </submittedName>
</protein>